<comment type="caution">
    <text evidence="2">The sequence shown here is derived from an EMBL/GenBank/DDBJ whole genome shotgun (WGS) entry which is preliminary data.</text>
</comment>
<organism evidence="2 3">
    <name type="scientific">Cerrena zonata</name>
    <dbReference type="NCBI Taxonomy" id="2478898"/>
    <lineage>
        <taxon>Eukaryota</taxon>
        <taxon>Fungi</taxon>
        <taxon>Dikarya</taxon>
        <taxon>Basidiomycota</taxon>
        <taxon>Agaricomycotina</taxon>
        <taxon>Agaricomycetes</taxon>
        <taxon>Polyporales</taxon>
        <taxon>Cerrenaceae</taxon>
        <taxon>Cerrena</taxon>
    </lineage>
</organism>
<reference evidence="2 3" key="1">
    <citation type="submission" date="2022-09" db="EMBL/GenBank/DDBJ databases">
        <authorList>
            <person name="Palmer J.M."/>
        </authorList>
    </citation>
    <scope>NUCLEOTIDE SEQUENCE [LARGE SCALE GENOMIC DNA]</scope>
    <source>
        <strain evidence="2 3">DSM 7382</strain>
    </source>
</reference>
<accession>A0AAW0GI96</accession>
<dbReference type="Proteomes" id="UP001385951">
    <property type="component" value="Unassembled WGS sequence"/>
</dbReference>
<evidence type="ECO:0000256" key="1">
    <source>
        <dbReference type="SAM" id="MobiDB-lite"/>
    </source>
</evidence>
<sequence length="717" mass="82334">MRSLPELGGCNYSAGYIECETRKQTLGSDIWTFIKPIPYDEGSEGDIHGIHIPKNPLERLAATCHDEKAKAIMKYLFDLAELWLDSDASDPLDVLTSFRLENENRLSDLEGTLEASDDVEHRIAQIILDHIEKVSDRHTAYFRSENKVDTTFHLRWVEAYNEQHNSVALDLSTRNRLLAFIRIMRNPGPYDGGSDYIFERYMNIVISMLLEPEDICWVADTMTWYNDIMERADFPLIVIAGNCPYTAVIQRDMALAAKSILDNLTKLEASVERKVVWGIHWDHVKLRIIAHFMNHTDPEYRPQWHFCQVVVAQHFISLDPDSDAMSDHTEDDTFLQRWRLTCALFTIRREIEVTKSKLQSHPDYPANESAQGIRQQTNLDVIRVSITNPYLTSLRRYWRGDTNFNFEIPAEWMPEVQMPIRKKSVSLADITRHLVPQLAKVLLARVRHILGPIPKKELQRLISKDHEYEYRGPDFTHHLNVPRSTFPWIVLGVDRLATTEPHLTKLYDVLSLSVAYDRDINICIADTFACLSGYKVNWRPLEFQVLTTIPIFIDFVLTPDPKDGSQPNSVPHIPLFFGLYLNTRDTSHVRVSTEDIEPDIKSILGGHLRRLNEELNQNPGILFCSLVAGQGVHIFGAELVENNVILHHVDSLQTEDADRDAELLERTRLAMLLFTLKRHVFKLAKELGGDMETHSPPAQRNPLFPDSDSESDKDSDA</sequence>
<gene>
    <name evidence="2" type="ORF">QCA50_004017</name>
</gene>
<evidence type="ECO:0000313" key="3">
    <source>
        <dbReference type="Proteomes" id="UP001385951"/>
    </source>
</evidence>
<protein>
    <submittedName>
        <fullName evidence="2">Uncharacterized protein</fullName>
    </submittedName>
</protein>
<keyword evidence="3" id="KW-1185">Reference proteome</keyword>
<dbReference type="EMBL" id="JASBNA010000004">
    <property type="protein sequence ID" value="KAK7692392.1"/>
    <property type="molecule type" value="Genomic_DNA"/>
</dbReference>
<dbReference type="AlphaFoldDB" id="A0AAW0GI96"/>
<evidence type="ECO:0000313" key="2">
    <source>
        <dbReference type="EMBL" id="KAK7692392.1"/>
    </source>
</evidence>
<proteinExistence type="predicted"/>
<name>A0AAW0GI96_9APHY</name>
<feature type="region of interest" description="Disordered" evidence="1">
    <location>
        <begin position="689"/>
        <end position="717"/>
    </location>
</feature>